<gene>
    <name evidence="2" type="ORF">SAMN05216223_107342</name>
</gene>
<organism evidence="2 3">
    <name type="scientific">Actinacidiphila yanglinensis</name>
    <dbReference type="NCBI Taxonomy" id="310779"/>
    <lineage>
        <taxon>Bacteria</taxon>
        <taxon>Bacillati</taxon>
        <taxon>Actinomycetota</taxon>
        <taxon>Actinomycetes</taxon>
        <taxon>Kitasatosporales</taxon>
        <taxon>Streptomycetaceae</taxon>
        <taxon>Actinacidiphila</taxon>
    </lineage>
</organism>
<proteinExistence type="predicted"/>
<dbReference type="Proteomes" id="UP000236754">
    <property type="component" value="Unassembled WGS sequence"/>
</dbReference>
<accession>A0A1H6BZA6</accession>
<evidence type="ECO:0000313" key="3">
    <source>
        <dbReference type="Proteomes" id="UP000236754"/>
    </source>
</evidence>
<feature type="chain" id="PRO_5039499305" description="Lipoprotein" evidence="1">
    <location>
        <begin position="21"/>
        <end position="370"/>
    </location>
</feature>
<evidence type="ECO:0000313" key="2">
    <source>
        <dbReference type="EMBL" id="SEG65466.1"/>
    </source>
</evidence>
<dbReference type="EMBL" id="FNVU01000007">
    <property type="protein sequence ID" value="SEG65466.1"/>
    <property type="molecule type" value="Genomic_DNA"/>
</dbReference>
<evidence type="ECO:0008006" key="4">
    <source>
        <dbReference type="Google" id="ProtNLM"/>
    </source>
</evidence>
<dbReference type="PROSITE" id="PS51257">
    <property type="entry name" value="PROKAR_LIPOPROTEIN"/>
    <property type="match status" value="1"/>
</dbReference>
<keyword evidence="3" id="KW-1185">Reference proteome</keyword>
<dbReference type="AlphaFoldDB" id="A0A1H6BZA6"/>
<dbReference type="RefSeq" id="WP_103887042.1">
    <property type="nucleotide sequence ID" value="NZ_FNVU01000007.1"/>
</dbReference>
<feature type="signal peptide" evidence="1">
    <location>
        <begin position="1"/>
        <end position="20"/>
    </location>
</feature>
<evidence type="ECO:0000256" key="1">
    <source>
        <dbReference type="SAM" id="SignalP"/>
    </source>
</evidence>
<dbReference type="OrthoDB" id="4117056at2"/>
<reference evidence="2 3" key="1">
    <citation type="submission" date="2016-10" db="EMBL/GenBank/DDBJ databases">
        <authorList>
            <person name="de Groot N.N."/>
        </authorList>
    </citation>
    <scope>NUCLEOTIDE SEQUENCE [LARGE SCALE GENOMIC DNA]</scope>
    <source>
        <strain evidence="2 3">CGMCC 4.2023</strain>
    </source>
</reference>
<keyword evidence="1" id="KW-0732">Signal</keyword>
<protein>
    <recommendedName>
        <fullName evidence="4">Lipoprotein</fullName>
    </recommendedName>
</protein>
<name>A0A1H6BZA6_9ACTN</name>
<sequence>MRKGLSAAAVVALISAGAAACGGDDPASPQGKVSDAFQKLGKQNTISVDLGFSGTSAQIYSAMKNEDGFTQADADLLASLHLTVGGSSQKSLDLLGKSFGKDKDATKDSSAGFVLSTDGAGGKKLIEVRAVGQKVYLRADIKGLEGLDTDKSDAGDIAGFNQQYLDTLSSTPGSVGAALTGKWVSIDPTVWSAFVKSALAAQGGGTTNSATPTLDAQTQNQIVTGLRAALTKDATFTDGGSKGGADHVKVTVPAQQFAKDVATDLTPALKQIPGMKQSDLDKFQQAEGVPNKKVTADVAIKDGSIASITFDIHQLDSESTGPLPLTLGFRGSAAPISAPAGAVALNPQDVIGAITSNLHSGDGGSDDSVF</sequence>